<accession>A0ACB9ZI43</accession>
<sequence>MAKKTHEENHVELELEEEEIVVDEEEEEEVEKLEAEVNEMAQKILNYRTTLPDQLKSTLASILVSQRPVIGTNLDSVPESQPGTSNVPNPDAVGPSGSGNETLEAGGEDEDSQTIKLLKEKISSNVENIPIVLNRMKDCMRRIDQLESCNGIIHPAFKRKKTS</sequence>
<dbReference type="Proteomes" id="UP001060085">
    <property type="component" value="Linkage Group LG08"/>
</dbReference>
<protein>
    <submittedName>
        <fullName evidence="1">Uncharacterized protein</fullName>
    </submittedName>
</protein>
<organism evidence="1 2">
    <name type="scientific">Catharanthus roseus</name>
    <name type="common">Madagascar periwinkle</name>
    <name type="synonym">Vinca rosea</name>
    <dbReference type="NCBI Taxonomy" id="4058"/>
    <lineage>
        <taxon>Eukaryota</taxon>
        <taxon>Viridiplantae</taxon>
        <taxon>Streptophyta</taxon>
        <taxon>Embryophyta</taxon>
        <taxon>Tracheophyta</taxon>
        <taxon>Spermatophyta</taxon>
        <taxon>Magnoliopsida</taxon>
        <taxon>eudicotyledons</taxon>
        <taxon>Gunneridae</taxon>
        <taxon>Pentapetalae</taxon>
        <taxon>asterids</taxon>
        <taxon>lamiids</taxon>
        <taxon>Gentianales</taxon>
        <taxon>Apocynaceae</taxon>
        <taxon>Rauvolfioideae</taxon>
        <taxon>Vinceae</taxon>
        <taxon>Catharanthinae</taxon>
        <taxon>Catharanthus</taxon>
    </lineage>
</organism>
<proteinExistence type="predicted"/>
<reference evidence="2" key="1">
    <citation type="journal article" date="2023" name="Nat. Plants">
        <title>Single-cell RNA sequencing provides a high-resolution roadmap for understanding the multicellular compartmentation of specialized metabolism.</title>
        <authorList>
            <person name="Sun S."/>
            <person name="Shen X."/>
            <person name="Li Y."/>
            <person name="Li Y."/>
            <person name="Wang S."/>
            <person name="Li R."/>
            <person name="Zhang H."/>
            <person name="Shen G."/>
            <person name="Guo B."/>
            <person name="Wei J."/>
            <person name="Xu J."/>
            <person name="St-Pierre B."/>
            <person name="Chen S."/>
            <person name="Sun C."/>
        </authorList>
    </citation>
    <scope>NUCLEOTIDE SEQUENCE [LARGE SCALE GENOMIC DNA]</scope>
</reference>
<comment type="caution">
    <text evidence="1">The sequence shown here is derived from an EMBL/GenBank/DDBJ whole genome shotgun (WGS) entry which is preliminary data.</text>
</comment>
<keyword evidence="2" id="KW-1185">Reference proteome</keyword>
<gene>
    <name evidence="1" type="ORF">M9H77_33247</name>
</gene>
<evidence type="ECO:0000313" key="2">
    <source>
        <dbReference type="Proteomes" id="UP001060085"/>
    </source>
</evidence>
<dbReference type="EMBL" id="CM044708">
    <property type="protein sequence ID" value="KAI5647242.1"/>
    <property type="molecule type" value="Genomic_DNA"/>
</dbReference>
<name>A0ACB9ZI43_CATRO</name>
<evidence type="ECO:0000313" key="1">
    <source>
        <dbReference type="EMBL" id="KAI5647242.1"/>
    </source>
</evidence>